<keyword evidence="9" id="KW-0130">Cell adhesion</keyword>
<keyword evidence="7 16" id="KW-0378">Hydrolase</keyword>
<evidence type="ECO:0000256" key="7">
    <source>
        <dbReference type="ARBA" id="ARBA00022801"/>
    </source>
</evidence>
<evidence type="ECO:0000256" key="16">
    <source>
        <dbReference type="RuleBase" id="RU366077"/>
    </source>
</evidence>
<comment type="cofactor">
    <cofactor evidence="15 16">
        <name>Zn(2+)</name>
        <dbReference type="ChEBI" id="CHEBI:29105"/>
    </cofactor>
    <text evidence="15 16">Binds 1 zinc ion per subunit.</text>
</comment>
<dbReference type="SUPFAM" id="SSF55486">
    <property type="entry name" value="Metalloproteases ('zincins'), catalytic domain"/>
    <property type="match status" value="2"/>
</dbReference>
<organism evidence="18 19">
    <name type="scientific">Trypanosoma conorhini</name>
    <dbReference type="NCBI Taxonomy" id="83891"/>
    <lineage>
        <taxon>Eukaryota</taxon>
        <taxon>Discoba</taxon>
        <taxon>Euglenozoa</taxon>
        <taxon>Kinetoplastea</taxon>
        <taxon>Metakinetoplastina</taxon>
        <taxon>Trypanosomatida</taxon>
        <taxon>Trypanosomatidae</taxon>
        <taxon>Trypanosoma</taxon>
    </lineage>
</organism>
<name>A0A422MZD4_9TRYP</name>
<keyword evidence="5 15" id="KW-0479">Metal-binding</keyword>
<dbReference type="AlphaFoldDB" id="A0A422MZD4"/>
<dbReference type="GO" id="GO:0005737">
    <property type="term" value="C:cytoplasm"/>
    <property type="evidence" value="ECO:0007669"/>
    <property type="project" value="TreeGrafter"/>
</dbReference>
<dbReference type="Gene3D" id="3.90.132.10">
    <property type="entry name" value="Leishmanolysin , domain 2"/>
    <property type="match status" value="1"/>
</dbReference>
<comment type="similarity">
    <text evidence="3 16">Belongs to the peptidase M8 family.</text>
</comment>
<dbReference type="GO" id="GO:0016020">
    <property type="term" value="C:membrane"/>
    <property type="evidence" value="ECO:0007669"/>
    <property type="project" value="UniProtKB-SubCell"/>
</dbReference>
<keyword evidence="17" id="KW-1133">Transmembrane helix</keyword>
<feature type="chain" id="PRO_5023965934" description="Leishmanolysin-like peptidase" evidence="16">
    <location>
        <begin position="27"/>
        <end position="634"/>
    </location>
</feature>
<dbReference type="Gene3D" id="3.10.170.20">
    <property type="match status" value="1"/>
</dbReference>
<dbReference type="GO" id="GO:0006508">
    <property type="term" value="P:proteolysis"/>
    <property type="evidence" value="ECO:0007669"/>
    <property type="project" value="UniProtKB-KW"/>
</dbReference>
<keyword evidence="19" id="KW-1185">Reference proteome</keyword>
<protein>
    <recommendedName>
        <fullName evidence="16">Leishmanolysin-like peptidase</fullName>
        <ecNumber evidence="16">3.4.24.-</ecNumber>
    </recommendedName>
</protein>
<reference evidence="18 19" key="1">
    <citation type="journal article" date="2018" name="BMC Genomics">
        <title>Genomic comparison of Trypanosoma conorhini and Trypanosoma rangeli to Trypanosoma cruzi strains of high and low virulence.</title>
        <authorList>
            <person name="Bradwell K.R."/>
            <person name="Koparde V.N."/>
            <person name="Matveyev A.V."/>
            <person name="Serrano M.G."/>
            <person name="Alves J.M."/>
            <person name="Parikh H."/>
            <person name="Huang B."/>
            <person name="Lee V."/>
            <person name="Espinosa-Alvarez O."/>
            <person name="Ortiz P.A."/>
            <person name="Costa-Martins A.G."/>
            <person name="Teixeira M.M."/>
            <person name="Buck G.A."/>
        </authorList>
    </citation>
    <scope>NUCLEOTIDE SEQUENCE [LARGE SCALE GENOMIC DNA]</scope>
    <source>
        <strain evidence="18 19">025E</strain>
    </source>
</reference>
<dbReference type="PANTHER" id="PTHR10942:SF0">
    <property type="entry name" value="LEISHMANOLYSIN-LIKE PEPTIDASE"/>
    <property type="match status" value="1"/>
</dbReference>
<evidence type="ECO:0000256" key="12">
    <source>
        <dbReference type="ARBA" id="ARBA00023145"/>
    </source>
</evidence>
<dbReference type="EMBL" id="MKKU01001022">
    <property type="protein sequence ID" value="RNE98596.1"/>
    <property type="molecule type" value="Genomic_DNA"/>
</dbReference>
<evidence type="ECO:0000256" key="8">
    <source>
        <dbReference type="ARBA" id="ARBA00022833"/>
    </source>
</evidence>
<dbReference type="Pfam" id="PF01457">
    <property type="entry name" value="Peptidase_M8"/>
    <property type="match status" value="2"/>
</dbReference>
<evidence type="ECO:0000313" key="18">
    <source>
        <dbReference type="EMBL" id="RNE98596.1"/>
    </source>
</evidence>
<dbReference type="Gene3D" id="2.30.34.10">
    <property type="entry name" value="Leishmanolysin domain 4"/>
    <property type="match status" value="1"/>
</dbReference>
<evidence type="ECO:0000256" key="10">
    <source>
        <dbReference type="ARBA" id="ARBA00023049"/>
    </source>
</evidence>
<feature type="transmembrane region" description="Helical" evidence="17">
    <location>
        <begin position="594"/>
        <end position="618"/>
    </location>
</feature>
<gene>
    <name evidence="18" type="ORF">Tco025E_09195</name>
</gene>
<keyword evidence="8 15" id="KW-0862">Zinc</keyword>
<keyword evidence="11 17" id="KW-0472">Membrane</keyword>
<dbReference type="GO" id="GO:0004222">
    <property type="term" value="F:metalloendopeptidase activity"/>
    <property type="evidence" value="ECO:0007669"/>
    <property type="project" value="UniProtKB-UniRule"/>
</dbReference>
<dbReference type="InterPro" id="IPR001577">
    <property type="entry name" value="Peptidase_M8"/>
</dbReference>
<dbReference type="RefSeq" id="XP_029223862.1">
    <property type="nucleotide sequence ID" value="XM_029376020.1"/>
</dbReference>
<dbReference type="EC" id="3.4.24.-" evidence="16"/>
<dbReference type="PRINTS" id="PR00782">
    <property type="entry name" value="LSHMANOLYSIN"/>
</dbReference>
<evidence type="ECO:0000256" key="4">
    <source>
        <dbReference type="ARBA" id="ARBA00022670"/>
    </source>
</evidence>
<evidence type="ECO:0000256" key="1">
    <source>
        <dbReference type="ARBA" id="ARBA00001249"/>
    </source>
</evidence>
<proteinExistence type="inferred from homology"/>
<evidence type="ECO:0000256" key="11">
    <source>
        <dbReference type="ARBA" id="ARBA00023136"/>
    </source>
</evidence>
<evidence type="ECO:0000256" key="3">
    <source>
        <dbReference type="ARBA" id="ARBA00005860"/>
    </source>
</evidence>
<evidence type="ECO:0000256" key="15">
    <source>
        <dbReference type="PIRSR" id="PIRSR601577-2"/>
    </source>
</evidence>
<keyword evidence="13" id="KW-1015">Disulfide bond</keyword>
<feature type="signal peptide" evidence="16">
    <location>
        <begin position="1"/>
        <end position="26"/>
    </location>
</feature>
<dbReference type="Proteomes" id="UP000284403">
    <property type="component" value="Unassembled WGS sequence"/>
</dbReference>
<dbReference type="GeneID" id="40322806"/>
<dbReference type="PANTHER" id="PTHR10942">
    <property type="entry name" value="LEISHMANOLYSIN-LIKE PEPTIDASE"/>
    <property type="match status" value="1"/>
</dbReference>
<dbReference type="GO" id="GO:0007155">
    <property type="term" value="P:cell adhesion"/>
    <property type="evidence" value="ECO:0007669"/>
    <property type="project" value="UniProtKB-KW"/>
</dbReference>
<keyword evidence="4 16" id="KW-0645">Protease</keyword>
<keyword evidence="10 15" id="KW-0482">Metalloprotease</keyword>
<comment type="subcellular location">
    <subcellularLocation>
        <location evidence="2">Membrane</location>
    </subcellularLocation>
</comment>
<evidence type="ECO:0000256" key="5">
    <source>
        <dbReference type="ARBA" id="ARBA00022723"/>
    </source>
</evidence>
<evidence type="ECO:0000256" key="6">
    <source>
        <dbReference type="ARBA" id="ARBA00022729"/>
    </source>
</evidence>
<evidence type="ECO:0000256" key="9">
    <source>
        <dbReference type="ARBA" id="ARBA00022889"/>
    </source>
</evidence>
<accession>A0A422MZD4</accession>
<keyword evidence="12" id="KW-0865">Zymogen</keyword>
<keyword evidence="17" id="KW-0812">Transmembrane</keyword>
<feature type="binding site" evidence="15">
    <location>
        <position position="236"/>
    </location>
    <ligand>
        <name>Zn(2+)</name>
        <dbReference type="ChEBI" id="CHEBI:29105"/>
        <note>catalytic</note>
    </ligand>
</feature>
<keyword evidence="14" id="KW-0325">Glycoprotein</keyword>
<dbReference type="OrthoDB" id="527990at2759"/>
<dbReference type="GO" id="GO:0046872">
    <property type="term" value="F:metal ion binding"/>
    <property type="evidence" value="ECO:0007669"/>
    <property type="project" value="UniProtKB-KW"/>
</dbReference>
<comment type="catalytic activity">
    <reaction evidence="1">
        <text>Preference for hydrophobic residues at P1 and P1' and basic residues at P2' and P3'. A model nonapeptide is cleaved at -Ala-Tyr-|-Leu-Lys-Lys-.</text>
        <dbReference type="EC" id="3.4.24.36"/>
    </reaction>
</comment>
<comment type="caution">
    <text evidence="18">The sequence shown here is derived from an EMBL/GenBank/DDBJ whole genome shotgun (WGS) entry which is preliminary data.</text>
</comment>
<evidence type="ECO:0000256" key="13">
    <source>
        <dbReference type="ARBA" id="ARBA00023157"/>
    </source>
</evidence>
<evidence type="ECO:0000256" key="14">
    <source>
        <dbReference type="ARBA" id="ARBA00023180"/>
    </source>
</evidence>
<keyword evidence="6 16" id="KW-0732">Signal</keyword>
<sequence length="634" mass="66982">MTPRLPQLTPLLPLLLLLLFAMDCAAADRRAFDEATRSSDSPPAAVVREVPRRGQGAAQVYTVVAAVAAGEKSNEGWAPIRIVVSTEDLRDPTKYCTAQDESKPDLKGGAGDCAEQYVLDAARKSTLVDAVIPVAVQLHAERLLVQRVDGLLQVPQFTDTFGRCQHFKLPDEHKTTGVANADMVLYVAAGASAETWAVPCAVGSNGRPVAGALHVSPCQRLSVMHSARVAAQAIGHALGFGVQQMRAQNMLLEDVTDVRGNPSPVTVVKSPATLEKTKAHYGCAELQGMELLRKKHAKVERVYWSPRNAKDELMSLLGGLTAGLYTALTMAAFEGLGFYRAVWGWRSRWRGATAPAATSSRARARRAVPPNTPACSATRKPTKLFAARPAVKPSGHVVRILLKAAVPGAKRAQLLGRIRALQSLFFFCSVKGEERIPGSLHGSGSWCLDAEALKLKGTEKTKLDGYKLHAVCAEVQCGEGGTVKVKYLGAAEYALCPEGEAIDAALEGFAAGARIKCPKYEEVCTIAANGSSLVVPRVLSGAEQAKGAAVGPPGAEATGGAAGGVSSGAKAAAGSAAPPVAPRDRGAEEYGSVFLLPLFPSFVFFLCAPSLLLVFCLFRQLLHRVFFLILGGAC</sequence>
<evidence type="ECO:0000256" key="2">
    <source>
        <dbReference type="ARBA" id="ARBA00004370"/>
    </source>
</evidence>
<evidence type="ECO:0000256" key="17">
    <source>
        <dbReference type="SAM" id="Phobius"/>
    </source>
</evidence>
<evidence type="ECO:0000313" key="19">
    <source>
        <dbReference type="Proteomes" id="UP000284403"/>
    </source>
</evidence>